<gene>
    <name evidence="1" type="ORF">CDIOL_45490</name>
</gene>
<evidence type="ECO:0000313" key="1">
    <source>
        <dbReference type="EMBL" id="GEA33626.1"/>
    </source>
</evidence>
<comment type="caution">
    <text evidence="1">The sequence shown here is derived from an EMBL/GenBank/DDBJ whole genome shotgun (WGS) entry which is preliminary data.</text>
</comment>
<reference evidence="1 2" key="1">
    <citation type="submission" date="2019-06" db="EMBL/GenBank/DDBJ databases">
        <title>Draft genome sequence of Clostridium diolis DSM 15410.</title>
        <authorList>
            <person name="Kobayashi H."/>
            <person name="Tanizawa Y."/>
            <person name="Tohno M."/>
        </authorList>
    </citation>
    <scope>NUCLEOTIDE SEQUENCE [LARGE SCALE GENOMIC DNA]</scope>
    <source>
        <strain evidence="1 2">DSM 15410</strain>
    </source>
</reference>
<dbReference type="RefSeq" id="WP_039771172.1">
    <property type="nucleotide sequence ID" value="NZ_BJLA01000024.1"/>
</dbReference>
<protein>
    <recommendedName>
        <fullName evidence="3">TIGR04255 family protein</fullName>
    </recommendedName>
</protein>
<organism evidence="1 2">
    <name type="scientific">Clostridium diolis</name>
    <dbReference type="NCBI Taxonomy" id="223919"/>
    <lineage>
        <taxon>Bacteria</taxon>
        <taxon>Bacillati</taxon>
        <taxon>Bacillota</taxon>
        <taxon>Clostridia</taxon>
        <taxon>Eubacteriales</taxon>
        <taxon>Clostridiaceae</taxon>
        <taxon>Clostridium</taxon>
    </lineage>
</organism>
<dbReference type="Proteomes" id="UP000325212">
    <property type="component" value="Unassembled WGS sequence"/>
</dbReference>
<proteinExistence type="predicted"/>
<accession>A0AAV3W923</accession>
<dbReference type="EMBL" id="BJLA01000024">
    <property type="protein sequence ID" value="GEA33626.1"/>
    <property type="molecule type" value="Genomic_DNA"/>
</dbReference>
<name>A0AAV3W923_9CLOT</name>
<keyword evidence="2" id="KW-1185">Reference proteome</keyword>
<sequence>MPNYIFNKIFIEARYNNALFFNDLNKIQSIIDEAQGIFPNSNFEPNQKILILNNLEKHYTANISANRFIVDVDRPQNFESVKIIAEELLRICTNNLNIKNFGRLGMRTFRGIPKNNLWEANKYIKEKLFKFDDRLFNIVGNNISNLGISFMFTDGNYKTMLNIKSASMQTFEINLNPTVVSEVNLSSMTKTQTVDEILIDSDIFQDGIVDVEFAINNFINDVIKINNSKINEFIRNVSIQ</sequence>
<evidence type="ECO:0008006" key="3">
    <source>
        <dbReference type="Google" id="ProtNLM"/>
    </source>
</evidence>
<evidence type="ECO:0000313" key="2">
    <source>
        <dbReference type="Proteomes" id="UP000325212"/>
    </source>
</evidence>
<dbReference type="AlphaFoldDB" id="A0AAV3W923"/>